<feature type="transmembrane region" description="Helical" evidence="8">
    <location>
        <begin position="506"/>
        <end position="525"/>
    </location>
</feature>
<dbReference type="NCBIfam" id="TIGR01625">
    <property type="entry name" value="YidE_YbjL_dupl"/>
    <property type="match status" value="2"/>
</dbReference>
<evidence type="ECO:0000256" key="3">
    <source>
        <dbReference type="ARBA" id="ARBA00022448"/>
    </source>
</evidence>
<dbReference type="NCBIfam" id="NF003007">
    <property type="entry name" value="PRK03818.1"/>
    <property type="match status" value="1"/>
</dbReference>
<comment type="subcellular location">
    <subcellularLocation>
        <location evidence="1">Cell membrane</location>
        <topology evidence="1">Multi-pass membrane protein</topology>
    </subcellularLocation>
</comment>
<reference evidence="10 11" key="1">
    <citation type="submission" date="2014-07" db="EMBL/GenBank/DDBJ databases">
        <authorList>
            <person name="McCorrison J."/>
            <person name="Sanka R."/>
            <person name="Torralba M."/>
            <person name="Gillis M."/>
            <person name="Haft D.H."/>
            <person name="Methe B."/>
            <person name="Sutton G."/>
            <person name="Nelson K.E."/>
        </authorList>
    </citation>
    <scope>NUCLEOTIDE SEQUENCE [LARGE SCALE GENOMIC DNA]</scope>
    <source>
        <strain evidence="10 11">DNF00666</strain>
    </source>
</reference>
<evidence type="ECO:0000259" key="9">
    <source>
        <dbReference type="PROSITE" id="PS51202"/>
    </source>
</evidence>
<organism evidence="10 11">
    <name type="scientific">Prevotella melaninogenica DNF00666</name>
    <dbReference type="NCBI Taxonomy" id="1401073"/>
    <lineage>
        <taxon>Bacteria</taxon>
        <taxon>Pseudomonadati</taxon>
        <taxon>Bacteroidota</taxon>
        <taxon>Bacteroidia</taxon>
        <taxon>Bacteroidales</taxon>
        <taxon>Prevotellaceae</taxon>
        <taxon>Prevotella</taxon>
    </lineage>
</organism>
<dbReference type="Proteomes" id="UP000029578">
    <property type="component" value="Unassembled WGS sequence"/>
</dbReference>
<dbReference type="GO" id="GO:0006813">
    <property type="term" value="P:potassium ion transport"/>
    <property type="evidence" value="ECO:0007669"/>
    <property type="project" value="InterPro"/>
</dbReference>
<feature type="transmembrane region" description="Helical" evidence="8">
    <location>
        <begin position="103"/>
        <end position="124"/>
    </location>
</feature>
<dbReference type="Pfam" id="PF06826">
    <property type="entry name" value="Asp-Al_Ex"/>
    <property type="match status" value="2"/>
</dbReference>
<dbReference type="PANTHER" id="PTHR30445:SF3">
    <property type="entry name" value="TRANSPORT PROTEIN YIDE-RELATED"/>
    <property type="match status" value="1"/>
</dbReference>
<feature type="transmembrane region" description="Helical" evidence="8">
    <location>
        <begin position="482"/>
        <end position="499"/>
    </location>
</feature>
<dbReference type="RefSeq" id="WP_036862720.1">
    <property type="nucleotide sequence ID" value="NZ_JRNS01000186.1"/>
</dbReference>
<feature type="transmembrane region" description="Helical" evidence="8">
    <location>
        <begin position="73"/>
        <end position="91"/>
    </location>
</feature>
<dbReference type="GO" id="GO:0008324">
    <property type="term" value="F:monoatomic cation transmembrane transporter activity"/>
    <property type="evidence" value="ECO:0007669"/>
    <property type="project" value="InterPro"/>
</dbReference>
<evidence type="ECO:0000256" key="2">
    <source>
        <dbReference type="ARBA" id="ARBA00009854"/>
    </source>
</evidence>
<feature type="transmembrane region" description="Helical" evidence="8">
    <location>
        <begin position="169"/>
        <end position="194"/>
    </location>
</feature>
<accession>A0A096CC89</accession>
<keyword evidence="5 8" id="KW-0812">Transmembrane</keyword>
<dbReference type="Pfam" id="PF02080">
    <property type="entry name" value="TrkA_C"/>
    <property type="match status" value="1"/>
</dbReference>
<feature type="transmembrane region" description="Helical" evidence="8">
    <location>
        <begin position="412"/>
        <end position="431"/>
    </location>
</feature>
<gene>
    <name evidence="10" type="ORF">HMPREF0661_02915</name>
</gene>
<evidence type="ECO:0000256" key="8">
    <source>
        <dbReference type="SAM" id="Phobius"/>
    </source>
</evidence>
<evidence type="ECO:0000256" key="1">
    <source>
        <dbReference type="ARBA" id="ARBA00004651"/>
    </source>
</evidence>
<comment type="caution">
    <text evidence="10">The sequence shown here is derived from an EMBL/GenBank/DDBJ whole genome shotgun (WGS) entry which is preliminary data.</text>
</comment>
<feature type="transmembrane region" description="Helical" evidence="8">
    <location>
        <begin position="452"/>
        <end position="470"/>
    </location>
</feature>
<feature type="transmembrane region" description="Helical" evidence="8">
    <location>
        <begin position="383"/>
        <end position="406"/>
    </location>
</feature>
<dbReference type="EMBL" id="JRNS01000186">
    <property type="protein sequence ID" value="KGF52532.1"/>
    <property type="molecule type" value="Genomic_DNA"/>
</dbReference>
<keyword evidence="7 8" id="KW-0472">Membrane</keyword>
<dbReference type="PROSITE" id="PS51202">
    <property type="entry name" value="RCK_C"/>
    <property type="match status" value="1"/>
</dbReference>
<dbReference type="InterPro" id="IPR006512">
    <property type="entry name" value="YidE_YbjL"/>
</dbReference>
<dbReference type="InterPro" id="IPR036721">
    <property type="entry name" value="RCK_C_sf"/>
</dbReference>
<keyword evidence="3" id="KW-0813">Transport</keyword>
<evidence type="ECO:0000313" key="11">
    <source>
        <dbReference type="Proteomes" id="UP000029578"/>
    </source>
</evidence>
<dbReference type="GO" id="GO:0005886">
    <property type="term" value="C:plasma membrane"/>
    <property type="evidence" value="ECO:0007669"/>
    <property type="project" value="UniProtKB-SubCell"/>
</dbReference>
<dbReference type="InterPro" id="IPR050144">
    <property type="entry name" value="AAE_transporter"/>
</dbReference>
<proteinExistence type="inferred from homology"/>
<comment type="similarity">
    <text evidence="2">Belongs to the AAE transporter (TC 2.A.81) family.</text>
</comment>
<evidence type="ECO:0000256" key="4">
    <source>
        <dbReference type="ARBA" id="ARBA00022475"/>
    </source>
</evidence>
<feature type="transmembrane region" description="Helical" evidence="8">
    <location>
        <begin position="545"/>
        <end position="564"/>
    </location>
</feature>
<dbReference type="PANTHER" id="PTHR30445">
    <property type="entry name" value="K(+)_H(+) ANTIPORTER SUBUNIT KHTT"/>
    <property type="match status" value="1"/>
</dbReference>
<name>A0A096CC89_9BACT</name>
<evidence type="ECO:0000256" key="6">
    <source>
        <dbReference type="ARBA" id="ARBA00022989"/>
    </source>
</evidence>
<dbReference type="Gene3D" id="3.30.70.1450">
    <property type="entry name" value="Regulator of K+ conductance, C-terminal domain"/>
    <property type="match status" value="2"/>
</dbReference>
<protein>
    <submittedName>
        <fullName evidence="10">Transporter</fullName>
    </submittedName>
</protein>
<dbReference type="SUPFAM" id="SSF116726">
    <property type="entry name" value="TrkA C-terminal domain-like"/>
    <property type="match status" value="1"/>
</dbReference>
<feature type="domain" description="RCK C-terminal" evidence="9">
    <location>
        <begin position="292"/>
        <end position="376"/>
    </location>
</feature>
<evidence type="ECO:0000256" key="7">
    <source>
        <dbReference type="ARBA" id="ARBA00023136"/>
    </source>
</evidence>
<keyword evidence="6 8" id="KW-1133">Transmembrane helix</keyword>
<evidence type="ECO:0000313" key="10">
    <source>
        <dbReference type="EMBL" id="KGF52532.1"/>
    </source>
</evidence>
<sequence length="566" mass="61798">MDWLIDIFSAEKQDTVAHIMLLYSIVIALGIYLGKIKIGGISLGVTFVLFVGILAGHINFTGPIPVLSFVQDFGLILFVFMIGLQVGPGFFESFGKGGLKLNILSTVAILLNVLVMFACYYIFFDTQDNTNLPMMVGTLYGAVTNTPGLGAANEALHSVFKNGMDFDIASGYACAYPLGVVGIISATIAIRYICKVNLQEENEKLNEEEAENPHAKPYTMYLKVQNAYIAGRKLEEISEFLNRDFVCTRLMHEGVLSVPTLDNVFELGDEILVVSAEGDAAAIRAFIGPEIEVDWHEEDQPQQLVSRRIVITNSKINGKALGDMHFRSVYGVNVTRISRQGMDLFAGRNHRFIVGDRIMVVGPEENVNRVASMMGNSEKCLNAPNIATIFVGIIVGIIFGMLPIAIPHMPVPMKLGLAGGPLVIAILIGRFGYRMGLVTYTTTSANMMLREIGLALFLASVGIKAGTTFWDTVVQGDGLKYVYTGFIITIVPILIVGTIARLKYKFNYFTIMGMLAGTYTDPPALAYANSICAGEAPAVGYSTVYPLSMFLRIFLAQVIVLIFCQI</sequence>
<feature type="transmembrane region" description="Helical" evidence="8">
    <location>
        <begin position="41"/>
        <end position="61"/>
    </location>
</feature>
<dbReference type="InterPro" id="IPR006037">
    <property type="entry name" value="RCK_C"/>
</dbReference>
<feature type="transmembrane region" description="Helical" evidence="8">
    <location>
        <begin position="15"/>
        <end position="34"/>
    </location>
</feature>
<keyword evidence="4" id="KW-1003">Cell membrane</keyword>
<evidence type="ECO:0000256" key="5">
    <source>
        <dbReference type="ARBA" id="ARBA00022692"/>
    </source>
</evidence>
<dbReference type="AlphaFoldDB" id="A0A096CC89"/>